<feature type="domain" description="HipA N-terminal subdomain 1" evidence="5">
    <location>
        <begin position="8"/>
        <end position="105"/>
    </location>
</feature>
<dbReference type="NCBIfam" id="TIGR03071">
    <property type="entry name" value="couple_hipA"/>
    <property type="match status" value="1"/>
</dbReference>
<sequence>MTVHHLCIWHQSELVATLTHDTMENSWGLVYAPTWKIRPKAFGFSPALSLDAEKHDSQSIRRFIENLLPEGRALDIAASANGVGRSNIYGLIHELGAETTGAFRFLPEHVDGRLEPAHAERRQVSIQELDARIRDRDKEEFVVWDGKVRLSVAGYQDKLLVYVDGRIEDGGAMYLPDYPLASTHILKPQPVDSRFPHMVVNEHFCMSLAKAMGMPVADVFLLRTPRPVLAVTRFDRTPIKTPAGVPSVARRHVIDLCQAADVPVSYKYERNIGGSGVAAQYRDGTSFPTLFNQLKHINNKASDKLLMMRWALFQLLIGNCDAHGKNYSFFMDNQGLKSAPWYDLVSVVQYPAISHELAMAYGDVFNIEEVKGFALADFAVRCNIDRKLMQREAKKMASSARKHAQGLAQTGPYLEEESDFAAQLASYVLLQADRLEQYAGEAVHIKSARL</sequence>
<keyword evidence="2" id="KW-0808">Transferase</keyword>
<dbReference type="PANTHER" id="PTHR37419:SF1">
    <property type="entry name" value="SERINE_THREONINE-PROTEIN KINASE TOXIN HIPA"/>
    <property type="match status" value="1"/>
</dbReference>
<evidence type="ECO:0000313" key="7">
    <source>
        <dbReference type="Proteomes" id="UP001596495"/>
    </source>
</evidence>
<evidence type="ECO:0000259" key="5">
    <source>
        <dbReference type="Pfam" id="PF13657"/>
    </source>
</evidence>
<dbReference type="PANTHER" id="PTHR37419">
    <property type="entry name" value="SERINE/THREONINE-PROTEIN KINASE TOXIN HIPA"/>
    <property type="match status" value="1"/>
</dbReference>
<keyword evidence="7" id="KW-1185">Reference proteome</keyword>
<dbReference type="RefSeq" id="WP_382259453.1">
    <property type="nucleotide sequence ID" value="NZ_JBHTBX010000013.1"/>
</dbReference>
<dbReference type="Pfam" id="PF13657">
    <property type="entry name" value="Couple_hipA"/>
    <property type="match status" value="1"/>
</dbReference>
<dbReference type="InterPro" id="IPR012893">
    <property type="entry name" value="HipA-like_C"/>
</dbReference>
<dbReference type="Proteomes" id="UP001596495">
    <property type="component" value="Unassembled WGS sequence"/>
</dbReference>
<evidence type="ECO:0000256" key="1">
    <source>
        <dbReference type="ARBA" id="ARBA00010164"/>
    </source>
</evidence>
<comment type="caution">
    <text evidence="6">The sequence shown here is derived from an EMBL/GenBank/DDBJ whole genome shotgun (WGS) entry which is preliminary data.</text>
</comment>
<dbReference type="Gene3D" id="1.10.1070.20">
    <property type="match status" value="1"/>
</dbReference>
<evidence type="ECO:0000256" key="2">
    <source>
        <dbReference type="ARBA" id="ARBA00022679"/>
    </source>
</evidence>
<dbReference type="InterPro" id="IPR052028">
    <property type="entry name" value="HipA_Ser/Thr_kinase"/>
</dbReference>
<dbReference type="EMBL" id="JBHTBX010000013">
    <property type="protein sequence ID" value="MFC7436075.1"/>
    <property type="molecule type" value="Genomic_DNA"/>
</dbReference>
<protein>
    <submittedName>
        <fullName evidence="6">HipA domain-containing protein</fullName>
    </submittedName>
</protein>
<proteinExistence type="inferred from homology"/>
<feature type="domain" description="HipA-like C-terminal" evidence="4">
    <location>
        <begin position="150"/>
        <end position="402"/>
    </location>
</feature>
<organism evidence="6 7">
    <name type="scientific">Hydrogenophaga bisanensis</name>
    <dbReference type="NCBI Taxonomy" id="439611"/>
    <lineage>
        <taxon>Bacteria</taxon>
        <taxon>Pseudomonadati</taxon>
        <taxon>Pseudomonadota</taxon>
        <taxon>Betaproteobacteria</taxon>
        <taxon>Burkholderiales</taxon>
        <taxon>Comamonadaceae</taxon>
        <taxon>Hydrogenophaga</taxon>
    </lineage>
</organism>
<accession>A0ABW2RDD3</accession>
<evidence type="ECO:0000259" key="4">
    <source>
        <dbReference type="Pfam" id="PF07804"/>
    </source>
</evidence>
<comment type="similarity">
    <text evidence="1">Belongs to the HipA Ser/Thr kinase family.</text>
</comment>
<evidence type="ECO:0000256" key="3">
    <source>
        <dbReference type="ARBA" id="ARBA00022777"/>
    </source>
</evidence>
<name>A0ABW2RDD3_9BURK</name>
<dbReference type="InterPro" id="IPR017508">
    <property type="entry name" value="HipA_N1"/>
</dbReference>
<keyword evidence="3" id="KW-0418">Kinase</keyword>
<evidence type="ECO:0000313" key="6">
    <source>
        <dbReference type="EMBL" id="MFC7436075.1"/>
    </source>
</evidence>
<gene>
    <name evidence="6" type="ORF">ACFQNJ_16285</name>
</gene>
<dbReference type="Pfam" id="PF07804">
    <property type="entry name" value="HipA_C"/>
    <property type="match status" value="1"/>
</dbReference>
<reference evidence="7" key="1">
    <citation type="journal article" date="2019" name="Int. J. Syst. Evol. Microbiol.">
        <title>The Global Catalogue of Microorganisms (GCM) 10K type strain sequencing project: providing services to taxonomists for standard genome sequencing and annotation.</title>
        <authorList>
            <consortium name="The Broad Institute Genomics Platform"/>
            <consortium name="The Broad Institute Genome Sequencing Center for Infectious Disease"/>
            <person name="Wu L."/>
            <person name="Ma J."/>
        </authorList>
    </citation>
    <scope>NUCLEOTIDE SEQUENCE [LARGE SCALE GENOMIC DNA]</scope>
    <source>
        <strain evidence="7">CCUG 54518</strain>
    </source>
</reference>